<dbReference type="PRINTS" id="PR00625">
    <property type="entry name" value="JDOMAIN"/>
</dbReference>
<comment type="caution">
    <text evidence="10">The sequence shown here is derived from an EMBL/GenBank/DDBJ whole genome shotgun (WGS) entry which is preliminary data.</text>
</comment>
<dbReference type="PROSITE" id="PS50076">
    <property type="entry name" value="DNAJ_2"/>
    <property type="match status" value="1"/>
</dbReference>
<reference evidence="10 11" key="1">
    <citation type="submission" date="2017-01" db="EMBL/GenBank/DDBJ databases">
        <authorList>
            <person name="Mah S.A."/>
            <person name="Swanson W.J."/>
            <person name="Moy G.W."/>
            <person name="Vacquier V.D."/>
        </authorList>
    </citation>
    <scope>NUCLEOTIDE SEQUENCE [LARGE SCALE GENOMIC DNA]</scope>
    <source>
        <strain evidence="10 11">GSMNP</strain>
    </source>
</reference>
<accession>A0A1R1X7K9</accession>
<evidence type="ECO:0000256" key="4">
    <source>
        <dbReference type="ARBA" id="ARBA00023136"/>
    </source>
</evidence>
<evidence type="ECO:0000313" key="11">
    <source>
        <dbReference type="Proteomes" id="UP000187283"/>
    </source>
</evidence>
<dbReference type="PANTHER" id="PTHR44653:SF2">
    <property type="entry name" value="DNAJ HOMOLOG SUBFAMILY C MEMBER 1"/>
    <property type="match status" value="1"/>
</dbReference>
<evidence type="ECO:0000256" key="2">
    <source>
        <dbReference type="ARBA" id="ARBA00022729"/>
    </source>
</evidence>
<dbReference type="SMART" id="SM00271">
    <property type="entry name" value="DnaJ"/>
    <property type="match status" value="1"/>
</dbReference>
<dbReference type="InterPro" id="IPR052606">
    <property type="entry name" value="DnaJ_domain_protein"/>
</dbReference>
<dbReference type="STRING" id="133412.A0A1R1X7K9"/>
<feature type="signal peptide" evidence="8">
    <location>
        <begin position="1"/>
        <end position="24"/>
    </location>
</feature>
<feature type="compositionally biased region" description="Polar residues" evidence="6">
    <location>
        <begin position="295"/>
        <end position="309"/>
    </location>
</feature>
<comment type="subcellular location">
    <subcellularLocation>
        <location evidence="5">Endomembrane system</location>
        <topology evidence="5">Single-pass membrane protein</topology>
    </subcellularLocation>
</comment>
<evidence type="ECO:0000256" key="5">
    <source>
        <dbReference type="ARBA" id="ARBA00037847"/>
    </source>
</evidence>
<feature type="region of interest" description="Disordered" evidence="6">
    <location>
        <begin position="266"/>
        <end position="309"/>
    </location>
</feature>
<keyword evidence="11" id="KW-1185">Reference proteome</keyword>
<evidence type="ECO:0000256" key="6">
    <source>
        <dbReference type="SAM" id="MobiDB-lite"/>
    </source>
</evidence>
<organism evidence="10 11">
    <name type="scientific">Smittium culicis</name>
    <dbReference type="NCBI Taxonomy" id="133412"/>
    <lineage>
        <taxon>Eukaryota</taxon>
        <taxon>Fungi</taxon>
        <taxon>Fungi incertae sedis</taxon>
        <taxon>Zoopagomycota</taxon>
        <taxon>Kickxellomycotina</taxon>
        <taxon>Harpellomycetes</taxon>
        <taxon>Harpellales</taxon>
        <taxon>Legeriomycetaceae</taxon>
        <taxon>Smittium</taxon>
    </lineage>
</organism>
<protein>
    <submittedName>
        <fullName evidence="10">Putative J domain-containing protein</fullName>
    </submittedName>
</protein>
<proteinExistence type="predicted"/>
<feature type="chain" id="PRO_5012209927" evidence="8">
    <location>
        <begin position="25"/>
        <end position="348"/>
    </location>
</feature>
<dbReference type="Proteomes" id="UP000187283">
    <property type="component" value="Unassembled WGS sequence"/>
</dbReference>
<dbReference type="Gene3D" id="1.10.287.110">
    <property type="entry name" value="DnaJ domain"/>
    <property type="match status" value="1"/>
</dbReference>
<feature type="transmembrane region" description="Helical" evidence="7">
    <location>
        <begin position="137"/>
        <end position="158"/>
    </location>
</feature>
<dbReference type="InterPro" id="IPR036869">
    <property type="entry name" value="J_dom_sf"/>
</dbReference>
<dbReference type="GO" id="GO:0012505">
    <property type="term" value="C:endomembrane system"/>
    <property type="evidence" value="ECO:0007669"/>
    <property type="project" value="UniProtKB-SubCell"/>
</dbReference>
<keyword evidence="2 8" id="KW-0732">Signal</keyword>
<feature type="region of interest" description="Disordered" evidence="6">
    <location>
        <begin position="178"/>
        <end position="199"/>
    </location>
</feature>
<evidence type="ECO:0000256" key="1">
    <source>
        <dbReference type="ARBA" id="ARBA00022692"/>
    </source>
</evidence>
<dbReference type="Pfam" id="PF00226">
    <property type="entry name" value="DnaJ"/>
    <property type="match status" value="1"/>
</dbReference>
<dbReference type="EMBL" id="LSSN01004920">
    <property type="protein sequence ID" value="OMJ10613.1"/>
    <property type="molecule type" value="Genomic_DNA"/>
</dbReference>
<gene>
    <name evidence="10" type="ORF">AYI70_g10220</name>
</gene>
<evidence type="ECO:0000259" key="9">
    <source>
        <dbReference type="PROSITE" id="PS50076"/>
    </source>
</evidence>
<dbReference type="InterPro" id="IPR001623">
    <property type="entry name" value="DnaJ_domain"/>
</dbReference>
<evidence type="ECO:0000256" key="3">
    <source>
        <dbReference type="ARBA" id="ARBA00022989"/>
    </source>
</evidence>
<keyword evidence="4 7" id="KW-0472">Membrane</keyword>
<feature type="region of interest" description="Disordered" evidence="6">
    <location>
        <begin position="323"/>
        <end position="348"/>
    </location>
</feature>
<sequence>MLLGKKSLLFLFLFVASLFQVAKAWEDIDIEIFELWDSIKKHDGTTDWYSFIGVKDNDSLENINRAFRRVGIKYHPDKLRGTPKEKKKASDKFARMSNVVNILRNNYKRKRYNFFKKNGVPTWRGAGYMYKRFRPGVGSVLVGVSIFAAIFQYLFMWLSFWRAQQRIKEIEEDEKAAAAKKNSGNSRSNNPRFQQGPYSMEPEYFDEDNEVMYIGGSIDPYSVPAPNVKNLFLIKLPMFFVNKILTAVGLKKAEVEIEYTEVDDQENFDEHEYEDSNLSAPNKKAGKKSKSSYSQNGSDSRDNSALSSDNEFNAVLVKKNKSISKENSADLSSSSRKSLKKRRNGPIV</sequence>
<keyword evidence="1 7" id="KW-0812">Transmembrane</keyword>
<keyword evidence="3 7" id="KW-1133">Transmembrane helix</keyword>
<feature type="compositionally biased region" description="Acidic residues" evidence="6">
    <location>
        <begin position="266"/>
        <end position="275"/>
    </location>
</feature>
<dbReference type="OrthoDB" id="413400at2759"/>
<evidence type="ECO:0000256" key="7">
    <source>
        <dbReference type="SAM" id="Phobius"/>
    </source>
</evidence>
<dbReference type="CDD" id="cd06257">
    <property type="entry name" value="DnaJ"/>
    <property type="match status" value="1"/>
</dbReference>
<evidence type="ECO:0000313" key="10">
    <source>
        <dbReference type="EMBL" id="OMJ10613.1"/>
    </source>
</evidence>
<feature type="compositionally biased region" description="Basic residues" evidence="6">
    <location>
        <begin position="337"/>
        <end position="348"/>
    </location>
</feature>
<name>A0A1R1X7K9_9FUNG</name>
<dbReference type="AlphaFoldDB" id="A0A1R1X7K9"/>
<evidence type="ECO:0000256" key="8">
    <source>
        <dbReference type="SAM" id="SignalP"/>
    </source>
</evidence>
<feature type="compositionally biased region" description="Low complexity" evidence="6">
    <location>
        <begin position="179"/>
        <end position="190"/>
    </location>
</feature>
<feature type="domain" description="J" evidence="9">
    <location>
        <begin position="47"/>
        <end position="116"/>
    </location>
</feature>
<dbReference type="PANTHER" id="PTHR44653">
    <property type="entry name" value="DNAJ HOMOLOG SUBFAMILY C MEMBER 1"/>
    <property type="match status" value="1"/>
</dbReference>
<dbReference type="SUPFAM" id="SSF46565">
    <property type="entry name" value="Chaperone J-domain"/>
    <property type="match status" value="1"/>
</dbReference>